<evidence type="ECO:0000256" key="4">
    <source>
        <dbReference type="PROSITE-ProRule" id="PRU00335"/>
    </source>
</evidence>
<keyword evidence="7" id="KW-1185">Reference proteome</keyword>
<dbReference type="PRINTS" id="PR00455">
    <property type="entry name" value="HTHTETR"/>
</dbReference>
<dbReference type="Gene3D" id="1.10.357.10">
    <property type="entry name" value="Tetracycline Repressor, domain 2"/>
    <property type="match status" value="1"/>
</dbReference>
<name>A0ABW7AUE3_9ACTN</name>
<evidence type="ECO:0000256" key="3">
    <source>
        <dbReference type="ARBA" id="ARBA00023163"/>
    </source>
</evidence>
<proteinExistence type="predicted"/>
<dbReference type="PROSITE" id="PS50977">
    <property type="entry name" value="HTH_TETR_2"/>
    <property type="match status" value="1"/>
</dbReference>
<sequence>MKDTSGVPPDRRQRRRAETIAEILAIAEEQMAADGVAALNLAQVARRMGLTPAALYQYFAAKNAIYEALFALGMAELEPVLVAAEKRAQTDPVAAMTTCQQDILRWCMNRPVLAQIIFLRPVPGFEPSEQTWAFALSQFQRLREILRMAGAAGQVRPEGATDDAMEILVCLASGVLTRQLANEPDAPVDGGRIARLLPTVLDMFFTYYAPRDT</sequence>
<evidence type="ECO:0000256" key="1">
    <source>
        <dbReference type="ARBA" id="ARBA00023015"/>
    </source>
</evidence>
<dbReference type="SUPFAM" id="SSF46689">
    <property type="entry name" value="Homeodomain-like"/>
    <property type="match status" value="1"/>
</dbReference>
<dbReference type="PANTHER" id="PTHR30055:SF234">
    <property type="entry name" value="HTH-TYPE TRANSCRIPTIONAL REGULATOR BETI"/>
    <property type="match status" value="1"/>
</dbReference>
<keyword evidence="1" id="KW-0805">Transcription regulation</keyword>
<dbReference type="InterPro" id="IPR009057">
    <property type="entry name" value="Homeodomain-like_sf"/>
</dbReference>
<protein>
    <submittedName>
        <fullName evidence="6">TetR/AcrR family transcriptional regulator</fullName>
    </submittedName>
</protein>
<comment type="caution">
    <text evidence="6">The sequence shown here is derived from an EMBL/GenBank/DDBJ whole genome shotgun (WGS) entry which is preliminary data.</text>
</comment>
<dbReference type="EMBL" id="JBICRM010000038">
    <property type="protein sequence ID" value="MFG1709674.1"/>
    <property type="molecule type" value="Genomic_DNA"/>
</dbReference>
<dbReference type="InterPro" id="IPR036271">
    <property type="entry name" value="Tet_transcr_reg_TetR-rel_C_sf"/>
</dbReference>
<dbReference type="RefSeq" id="WP_393174682.1">
    <property type="nucleotide sequence ID" value="NZ_JBICRM010000038.1"/>
</dbReference>
<evidence type="ECO:0000313" key="6">
    <source>
        <dbReference type="EMBL" id="MFG1709674.1"/>
    </source>
</evidence>
<evidence type="ECO:0000313" key="7">
    <source>
        <dbReference type="Proteomes" id="UP001603978"/>
    </source>
</evidence>
<dbReference type="PANTHER" id="PTHR30055">
    <property type="entry name" value="HTH-TYPE TRANSCRIPTIONAL REGULATOR RUTR"/>
    <property type="match status" value="1"/>
</dbReference>
<organism evidence="6 7">
    <name type="scientific">Nonomuraea marmarensis</name>
    <dbReference type="NCBI Taxonomy" id="3351344"/>
    <lineage>
        <taxon>Bacteria</taxon>
        <taxon>Bacillati</taxon>
        <taxon>Actinomycetota</taxon>
        <taxon>Actinomycetes</taxon>
        <taxon>Streptosporangiales</taxon>
        <taxon>Streptosporangiaceae</taxon>
        <taxon>Nonomuraea</taxon>
    </lineage>
</organism>
<reference evidence="6 7" key="1">
    <citation type="submission" date="2024-10" db="EMBL/GenBank/DDBJ databases">
        <authorList>
            <person name="Topkara A.R."/>
            <person name="Saygin H."/>
        </authorList>
    </citation>
    <scope>NUCLEOTIDE SEQUENCE [LARGE SCALE GENOMIC DNA]</scope>
    <source>
        <strain evidence="6 7">M3C6</strain>
    </source>
</reference>
<feature type="DNA-binding region" description="H-T-H motif" evidence="4">
    <location>
        <begin position="40"/>
        <end position="59"/>
    </location>
</feature>
<dbReference type="Proteomes" id="UP001603978">
    <property type="component" value="Unassembled WGS sequence"/>
</dbReference>
<accession>A0ABW7AUE3</accession>
<feature type="domain" description="HTH tetR-type" evidence="5">
    <location>
        <begin position="17"/>
        <end position="77"/>
    </location>
</feature>
<dbReference type="InterPro" id="IPR050109">
    <property type="entry name" value="HTH-type_TetR-like_transc_reg"/>
</dbReference>
<evidence type="ECO:0000256" key="2">
    <source>
        <dbReference type="ARBA" id="ARBA00023125"/>
    </source>
</evidence>
<dbReference type="SUPFAM" id="SSF48498">
    <property type="entry name" value="Tetracyclin repressor-like, C-terminal domain"/>
    <property type="match status" value="1"/>
</dbReference>
<dbReference type="InterPro" id="IPR001647">
    <property type="entry name" value="HTH_TetR"/>
</dbReference>
<dbReference type="Pfam" id="PF00440">
    <property type="entry name" value="TetR_N"/>
    <property type="match status" value="1"/>
</dbReference>
<keyword evidence="3" id="KW-0804">Transcription</keyword>
<keyword evidence="2 4" id="KW-0238">DNA-binding</keyword>
<evidence type="ECO:0000259" key="5">
    <source>
        <dbReference type="PROSITE" id="PS50977"/>
    </source>
</evidence>
<gene>
    <name evidence="6" type="ORF">ACFLIM_41480</name>
</gene>